<name>A0ABW0XWF1_9ACTN</name>
<dbReference type="Proteomes" id="UP001596183">
    <property type="component" value="Unassembled WGS sequence"/>
</dbReference>
<gene>
    <name evidence="1" type="ORF">ACFP2V_34325</name>
</gene>
<comment type="caution">
    <text evidence="1">The sequence shown here is derived from an EMBL/GenBank/DDBJ whole genome shotgun (WGS) entry which is preliminary data.</text>
</comment>
<keyword evidence="2" id="KW-1185">Reference proteome</keyword>
<accession>A0ABW0XWF1</accession>
<evidence type="ECO:0008006" key="3">
    <source>
        <dbReference type="Google" id="ProtNLM"/>
    </source>
</evidence>
<organism evidence="1 2">
    <name type="scientific">Streptomyces incanus</name>
    <dbReference type="NCBI Taxonomy" id="887453"/>
    <lineage>
        <taxon>Bacteria</taxon>
        <taxon>Bacillati</taxon>
        <taxon>Actinomycetota</taxon>
        <taxon>Actinomycetes</taxon>
        <taxon>Kitasatosporales</taxon>
        <taxon>Streptomycetaceae</taxon>
        <taxon>Streptomyces</taxon>
    </lineage>
</organism>
<dbReference type="RefSeq" id="WP_381219235.1">
    <property type="nucleotide sequence ID" value="NZ_JBHSPC010000137.1"/>
</dbReference>
<protein>
    <recommendedName>
        <fullName evidence="3">Transposase IS4-like domain-containing protein</fullName>
    </recommendedName>
</protein>
<evidence type="ECO:0000313" key="2">
    <source>
        <dbReference type="Proteomes" id="UP001596183"/>
    </source>
</evidence>
<proteinExistence type="predicted"/>
<evidence type="ECO:0000313" key="1">
    <source>
        <dbReference type="EMBL" id="MFC5674952.1"/>
    </source>
</evidence>
<reference evidence="2" key="1">
    <citation type="journal article" date="2019" name="Int. J. Syst. Evol. Microbiol.">
        <title>The Global Catalogue of Microorganisms (GCM) 10K type strain sequencing project: providing services to taxonomists for standard genome sequencing and annotation.</title>
        <authorList>
            <consortium name="The Broad Institute Genomics Platform"/>
            <consortium name="The Broad Institute Genome Sequencing Center for Infectious Disease"/>
            <person name="Wu L."/>
            <person name="Ma J."/>
        </authorList>
    </citation>
    <scope>NUCLEOTIDE SEQUENCE [LARGE SCALE GENOMIC DNA]</scope>
    <source>
        <strain evidence="2">JCM 13852</strain>
    </source>
</reference>
<sequence length="101" mass="11327">MRLVPVRDLDSTNPYDLALVGTDHISTTDDLVERYGARWPIKSVFEHMRGDLGVGQARNRPRRAVERTVPFGLAVYTIVVLWCTAHGHHPAYIIARLCGTS</sequence>
<dbReference type="EMBL" id="JBHSPC010000137">
    <property type="protein sequence ID" value="MFC5674952.1"/>
    <property type="molecule type" value="Genomic_DNA"/>
</dbReference>